<feature type="domain" description="Methyltransferase" evidence="3">
    <location>
        <begin position="39"/>
        <end position="134"/>
    </location>
</feature>
<dbReference type="InterPro" id="IPR029063">
    <property type="entry name" value="SAM-dependent_MTases_sf"/>
</dbReference>
<dbReference type="Pfam" id="PF13649">
    <property type="entry name" value="Methyltransf_25"/>
    <property type="match status" value="1"/>
</dbReference>
<proteinExistence type="predicted"/>
<organism evidence="4 5">
    <name type="scientific">Haliovirga abyssi</name>
    <dbReference type="NCBI Taxonomy" id="2996794"/>
    <lineage>
        <taxon>Bacteria</taxon>
        <taxon>Fusobacteriati</taxon>
        <taxon>Fusobacteriota</taxon>
        <taxon>Fusobacteriia</taxon>
        <taxon>Fusobacteriales</taxon>
        <taxon>Haliovirgaceae</taxon>
        <taxon>Haliovirga</taxon>
    </lineage>
</organism>
<evidence type="ECO:0000256" key="2">
    <source>
        <dbReference type="ARBA" id="ARBA00022679"/>
    </source>
</evidence>
<accession>A0AAU9DF58</accession>
<dbReference type="GO" id="GO:0032259">
    <property type="term" value="P:methylation"/>
    <property type="evidence" value="ECO:0007669"/>
    <property type="project" value="UniProtKB-KW"/>
</dbReference>
<evidence type="ECO:0000313" key="5">
    <source>
        <dbReference type="Proteomes" id="UP001321582"/>
    </source>
</evidence>
<dbReference type="InterPro" id="IPR041698">
    <property type="entry name" value="Methyltransf_25"/>
</dbReference>
<dbReference type="CDD" id="cd02440">
    <property type="entry name" value="AdoMet_MTases"/>
    <property type="match status" value="1"/>
</dbReference>
<dbReference type="Gene3D" id="2.20.25.110">
    <property type="entry name" value="S-adenosyl-L-methionine-dependent methyltransferases"/>
    <property type="match status" value="1"/>
</dbReference>
<keyword evidence="1 4" id="KW-0489">Methyltransferase</keyword>
<dbReference type="AlphaFoldDB" id="A0AAU9DF58"/>
<keyword evidence="5" id="KW-1185">Reference proteome</keyword>
<evidence type="ECO:0000256" key="1">
    <source>
        <dbReference type="ARBA" id="ARBA00022603"/>
    </source>
</evidence>
<dbReference type="Gene3D" id="3.40.50.150">
    <property type="entry name" value="Vaccinia Virus protein VP39"/>
    <property type="match status" value="1"/>
</dbReference>
<protein>
    <submittedName>
        <fullName evidence="4">Methyltransferase YqeM</fullName>
    </submittedName>
</protein>
<reference evidence="4 5" key="1">
    <citation type="submission" date="2022-11" db="EMBL/GenBank/DDBJ databases">
        <title>Haliovirga abyssi gen. nov., sp. nov., a mesophilic fermentative bacterium isolated from the Iheya North hydrothermal field and the proposal of Haliovirgaceae fam. nov.</title>
        <authorList>
            <person name="Miyazaki U."/>
            <person name="Tame A."/>
            <person name="Miyazaki J."/>
            <person name="Takai K."/>
            <person name="Sawayama S."/>
            <person name="Kitajima M."/>
            <person name="Okamoto A."/>
            <person name="Nakagawa S."/>
        </authorList>
    </citation>
    <scope>NUCLEOTIDE SEQUENCE [LARGE SCALE GENOMIC DNA]</scope>
    <source>
        <strain evidence="4 5">IC12</strain>
    </source>
</reference>
<keyword evidence="2" id="KW-0808">Transferase</keyword>
<sequence>MHSEFAYIYDEVMEIANYNEWYDFLKLMLKDINFNGTDIMDLGCGTGEILIRLYKDGYKVLGVDISSDMLSVAQDKMVEDGISIPLVNMDMRELRLPVEVDLVVSFFDTINYLTSENELETTLENIYKHLPKNGFFIFDIVTRKLIDDMFENNIFLDEREEITIIWRHFYNEEEGLDDFHTVYFVEFEKNYYKKIEEFHQKKIFEIGVVEKIAEKVGFKIAKKYENIELAGERIFFVLEKV</sequence>
<evidence type="ECO:0000313" key="4">
    <source>
        <dbReference type="EMBL" id="BDU50002.1"/>
    </source>
</evidence>
<dbReference type="PANTHER" id="PTHR43861">
    <property type="entry name" value="TRANS-ACONITATE 2-METHYLTRANSFERASE-RELATED"/>
    <property type="match status" value="1"/>
</dbReference>
<dbReference type="SUPFAM" id="SSF53335">
    <property type="entry name" value="S-adenosyl-L-methionine-dependent methyltransferases"/>
    <property type="match status" value="1"/>
</dbReference>
<dbReference type="KEGG" id="haby:HLVA_05710"/>
<name>A0AAU9DF58_9FUSO</name>
<dbReference type="Proteomes" id="UP001321582">
    <property type="component" value="Chromosome"/>
</dbReference>
<evidence type="ECO:0000259" key="3">
    <source>
        <dbReference type="Pfam" id="PF13649"/>
    </source>
</evidence>
<dbReference type="PANTHER" id="PTHR43861:SF1">
    <property type="entry name" value="TRANS-ACONITATE 2-METHYLTRANSFERASE"/>
    <property type="match status" value="1"/>
</dbReference>
<dbReference type="EMBL" id="AP027059">
    <property type="protein sequence ID" value="BDU50002.1"/>
    <property type="molecule type" value="Genomic_DNA"/>
</dbReference>
<dbReference type="RefSeq" id="WP_307904939.1">
    <property type="nucleotide sequence ID" value="NZ_AP027059.1"/>
</dbReference>
<dbReference type="GO" id="GO:0008168">
    <property type="term" value="F:methyltransferase activity"/>
    <property type="evidence" value="ECO:0007669"/>
    <property type="project" value="UniProtKB-KW"/>
</dbReference>
<gene>
    <name evidence="4" type="primary">yqeM</name>
    <name evidence="4" type="ORF">HLVA_05710</name>
</gene>